<protein>
    <submittedName>
        <fullName evidence="3">Formin-like protein 5</fullName>
    </submittedName>
</protein>
<name>A0A8B8XF09_BALMU</name>
<feature type="region of interest" description="Disordered" evidence="1">
    <location>
        <begin position="140"/>
        <end position="163"/>
    </location>
</feature>
<evidence type="ECO:0000256" key="1">
    <source>
        <dbReference type="SAM" id="MobiDB-lite"/>
    </source>
</evidence>
<dbReference type="AlphaFoldDB" id="A0A8B8XF09"/>
<feature type="compositionally biased region" description="Basic and acidic residues" evidence="1">
    <location>
        <begin position="305"/>
        <end position="323"/>
    </location>
</feature>
<organism evidence="2 3">
    <name type="scientific">Balaenoptera musculus</name>
    <name type="common">Blue whale</name>
    <dbReference type="NCBI Taxonomy" id="9771"/>
    <lineage>
        <taxon>Eukaryota</taxon>
        <taxon>Metazoa</taxon>
        <taxon>Chordata</taxon>
        <taxon>Craniata</taxon>
        <taxon>Vertebrata</taxon>
        <taxon>Euteleostomi</taxon>
        <taxon>Mammalia</taxon>
        <taxon>Eutheria</taxon>
        <taxon>Laurasiatheria</taxon>
        <taxon>Artiodactyla</taxon>
        <taxon>Whippomorpha</taxon>
        <taxon>Cetacea</taxon>
        <taxon>Mysticeti</taxon>
        <taxon>Balaenopteridae</taxon>
        <taxon>Balaenoptera</taxon>
    </lineage>
</organism>
<feature type="compositionally biased region" description="Pro residues" evidence="1">
    <location>
        <begin position="147"/>
        <end position="157"/>
    </location>
</feature>
<evidence type="ECO:0000313" key="2">
    <source>
        <dbReference type="Proteomes" id="UP000694857"/>
    </source>
</evidence>
<sequence>MKSTPKHRSPKFGGFESPARPLKPPLGQREASSPRPAGPLRDRRREAYRARLRLPGGFSRPWPLGAAEALPATPGSPAGPRSRAPTPPPTRSGLPFRPLPPPAEGGSRAAAAFTSSSCGRKVHRAPGPLSGGCAAAPLRAAHKAAPRVPPPPPPPPAPERRWGWRCRGGAVAAGGDAGRVSAGRGDTAALRLAEEEQPRKRLLRERVLVCSPRNPGPARRHLAPAGSVNPDPDAPRSGARPAVRAPGSRRPSHTPAGHASGTRARERRARASLPPLPPQAVPPPPSGLRRWRVGQTAPPPGWRQDLPRRKPPGGRDPKGERRRSPAGGKRTGPRGTVRASGTNRALPYAAEMSS</sequence>
<reference evidence="3" key="1">
    <citation type="submission" date="2025-08" db="UniProtKB">
        <authorList>
            <consortium name="RefSeq"/>
        </authorList>
    </citation>
    <scope>IDENTIFICATION</scope>
    <source>
        <tissue evidence="3">Epidermis and Blubber</tissue>
    </source>
</reference>
<feature type="compositionally biased region" description="Basic residues" evidence="1">
    <location>
        <begin position="1"/>
        <end position="10"/>
    </location>
</feature>
<gene>
    <name evidence="3" type="primary">LOC118895316</name>
</gene>
<dbReference type="Proteomes" id="UP000694857">
    <property type="component" value="Chromosome 5"/>
</dbReference>
<feature type="region of interest" description="Disordered" evidence="1">
    <location>
        <begin position="189"/>
        <end position="354"/>
    </location>
</feature>
<dbReference type="OrthoDB" id="10470768at2759"/>
<feature type="compositionally biased region" description="Basic and acidic residues" evidence="1">
    <location>
        <begin position="192"/>
        <end position="207"/>
    </location>
</feature>
<feature type="compositionally biased region" description="Pro residues" evidence="1">
    <location>
        <begin position="274"/>
        <end position="286"/>
    </location>
</feature>
<feature type="region of interest" description="Disordered" evidence="1">
    <location>
        <begin position="1"/>
        <end position="123"/>
    </location>
</feature>
<proteinExistence type="predicted"/>
<keyword evidence="2" id="KW-1185">Reference proteome</keyword>
<feature type="compositionally biased region" description="Basic and acidic residues" evidence="1">
    <location>
        <begin position="40"/>
        <end position="49"/>
    </location>
</feature>
<dbReference type="RefSeq" id="XP_036708144.1">
    <property type="nucleotide sequence ID" value="XM_036852249.1"/>
</dbReference>
<evidence type="ECO:0000313" key="3">
    <source>
        <dbReference type="RefSeq" id="XP_036708144.1"/>
    </source>
</evidence>
<dbReference type="GeneID" id="118895316"/>
<accession>A0A8B8XF09</accession>
<dbReference type="KEGG" id="bmus:118895316"/>